<reference evidence="2" key="2">
    <citation type="submission" date="2023-06" db="EMBL/GenBank/DDBJ databases">
        <authorList>
            <consortium name="Lawrence Berkeley National Laboratory"/>
            <person name="Haridas S."/>
            <person name="Hensen N."/>
            <person name="Bonometti L."/>
            <person name="Westerberg I."/>
            <person name="Brannstrom I.O."/>
            <person name="Guillou S."/>
            <person name="Cros-Aarteil S."/>
            <person name="Calhoun S."/>
            <person name="Kuo A."/>
            <person name="Mondo S."/>
            <person name="Pangilinan J."/>
            <person name="Riley R."/>
            <person name="Labutti K."/>
            <person name="Andreopoulos B."/>
            <person name="Lipzen A."/>
            <person name="Chen C."/>
            <person name="Yanf M."/>
            <person name="Daum C."/>
            <person name="Ng V."/>
            <person name="Clum A."/>
            <person name="Steindorff A."/>
            <person name="Ohm R."/>
            <person name="Martin F."/>
            <person name="Silar P."/>
            <person name="Natvig D."/>
            <person name="Lalanne C."/>
            <person name="Gautier V."/>
            <person name="Ament-Velasquez S.L."/>
            <person name="Kruys A."/>
            <person name="Hutchinson M.I."/>
            <person name="Powell A.J."/>
            <person name="Barry K."/>
            <person name="Miller A.N."/>
            <person name="Grigoriev I.V."/>
            <person name="Debuchy R."/>
            <person name="Gladieux P."/>
            <person name="Thoren M.H."/>
            <person name="Johannesson H."/>
        </authorList>
    </citation>
    <scope>NUCLEOTIDE SEQUENCE</scope>
    <source>
        <strain evidence="2">CBS 958.72</strain>
    </source>
</reference>
<feature type="region of interest" description="Disordered" evidence="1">
    <location>
        <begin position="1"/>
        <end position="24"/>
    </location>
</feature>
<name>A0AAE0KFI6_9PEZI</name>
<dbReference type="EMBL" id="JAULSN010000003">
    <property type="protein sequence ID" value="KAK3375848.1"/>
    <property type="molecule type" value="Genomic_DNA"/>
</dbReference>
<organism evidence="2 3">
    <name type="scientific">Lasiosphaeria ovina</name>
    <dbReference type="NCBI Taxonomy" id="92902"/>
    <lineage>
        <taxon>Eukaryota</taxon>
        <taxon>Fungi</taxon>
        <taxon>Dikarya</taxon>
        <taxon>Ascomycota</taxon>
        <taxon>Pezizomycotina</taxon>
        <taxon>Sordariomycetes</taxon>
        <taxon>Sordariomycetidae</taxon>
        <taxon>Sordariales</taxon>
        <taxon>Lasiosphaeriaceae</taxon>
        <taxon>Lasiosphaeria</taxon>
    </lineage>
</organism>
<accession>A0AAE0KFI6</accession>
<evidence type="ECO:0000313" key="3">
    <source>
        <dbReference type="Proteomes" id="UP001287356"/>
    </source>
</evidence>
<evidence type="ECO:0000313" key="2">
    <source>
        <dbReference type="EMBL" id="KAK3375848.1"/>
    </source>
</evidence>
<evidence type="ECO:0000256" key="1">
    <source>
        <dbReference type="SAM" id="MobiDB-lite"/>
    </source>
</evidence>
<protein>
    <submittedName>
        <fullName evidence="2">Uncharacterized protein</fullName>
    </submittedName>
</protein>
<comment type="caution">
    <text evidence="2">The sequence shown here is derived from an EMBL/GenBank/DDBJ whole genome shotgun (WGS) entry which is preliminary data.</text>
</comment>
<gene>
    <name evidence="2" type="ORF">B0T24DRAFT_617157</name>
</gene>
<proteinExistence type="predicted"/>
<feature type="compositionally biased region" description="Basic and acidic residues" evidence="1">
    <location>
        <begin position="14"/>
        <end position="24"/>
    </location>
</feature>
<keyword evidence="3" id="KW-1185">Reference proteome</keyword>
<dbReference type="AlphaFoldDB" id="A0AAE0KFI6"/>
<sequence length="207" mass="24130">MLLPPPRPLTAREGNLRIADDPPPRDYTRDYTVDVRLIPNTARHNPPVDWIVVAVFKCHDLLLVMQKGLFWTTSNVVAERGYYANITPSDDRYTLKRVWGLREFPDRPESQSSWVAEITLYADSIQTLSNFRLDKLYQRNISCCQASTDKGLFVFRYSHLRPLTNINCFADNLHPSYGSWWFWPMEAILDYDALESEERVEEDKGKV</sequence>
<reference evidence="2" key="1">
    <citation type="journal article" date="2023" name="Mol. Phylogenet. Evol.">
        <title>Genome-scale phylogeny and comparative genomics of the fungal order Sordariales.</title>
        <authorList>
            <person name="Hensen N."/>
            <person name="Bonometti L."/>
            <person name="Westerberg I."/>
            <person name="Brannstrom I.O."/>
            <person name="Guillou S."/>
            <person name="Cros-Aarteil S."/>
            <person name="Calhoun S."/>
            <person name="Haridas S."/>
            <person name="Kuo A."/>
            <person name="Mondo S."/>
            <person name="Pangilinan J."/>
            <person name="Riley R."/>
            <person name="LaButti K."/>
            <person name="Andreopoulos B."/>
            <person name="Lipzen A."/>
            <person name="Chen C."/>
            <person name="Yan M."/>
            <person name="Daum C."/>
            <person name="Ng V."/>
            <person name="Clum A."/>
            <person name="Steindorff A."/>
            <person name="Ohm R.A."/>
            <person name="Martin F."/>
            <person name="Silar P."/>
            <person name="Natvig D.O."/>
            <person name="Lalanne C."/>
            <person name="Gautier V."/>
            <person name="Ament-Velasquez S.L."/>
            <person name="Kruys A."/>
            <person name="Hutchinson M.I."/>
            <person name="Powell A.J."/>
            <person name="Barry K."/>
            <person name="Miller A.N."/>
            <person name="Grigoriev I.V."/>
            <person name="Debuchy R."/>
            <person name="Gladieux P."/>
            <person name="Hiltunen Thoren M."/>
            <person name="Johannesson H."/>
        </authorList>
    </citation>
    <scope>NUCLEOTIDE SEQUENCE</scope>
    <source>
        <strain evidence="2">CBS 958.72</strain>
    </source>
</reference>
<dbReference type="Proteomes" id="UP001287356">
    <property type="component" value="Unassembled WGS sequence"/>
</dbReference>